<dbReference type="AlphaFoldDB" id="A0A8J6HIP8"/>
<evidence type="ECO:0000313" key="3">
    <source>
        <dbReference type="Proteomes" id="UP000719412"/>
    </source>
</evidence>
<name>A0A8J6HIP8_TENMO</name>
<feature type="region of interest" description="Disordered" evidence="1">
    <location>
        <begin position="201"/>
        <end position="225"/>
    </location>
</feature>
<gene>
    <name evidence="2" type="ORF">GEV33_007764</name>
</gene>
<evidence type="ECO:0000256" key="1">
    <source>
        <dbReference type="SAM" id="MobiDB-lite"/>
    </source>
</evidence>
<sequence length="394" mass="43260">MGAVPSTCVLRIALVGPTPDETEAFHQGRSRNYMAKVTRHEKASWVPRGQSHVGPFDVFSFFIATWMTCPRVDTPNMAVPEIDARFPVFHDGRNHDWLKVSPFLTPKIKIDSSDRFHLPHKFIATVTSKRLYPENFPTCSIFSSPELIGITKRNNTAEQIPDGERIVVTKSRKKVCVIAVVRINPGTLVVYIAVERIKGGHQTERASPSAVSPPGTRDAVSSPRSTWTHHPAIIKTTGPHHPAPTSTLAGDCSGRARSCSPGTQHRKPSDPQCEPCTSQLNNIPVKSSTCVKLFPPPPAESHSVIREIIIEAHLGRCVALKEGQLGIYCKLIAREISAKIDWDDLDRGLSAGPPVLASGSTRRGVGGWRQRAVDSLGVDLEFLREETSYGNLRP</sequence>
<accession>A0A8J6HIP8</accession>
<dbReference type="EMBL" id="JABDTM020023654">
    <property type="protein sequence ID" value="KAH0815027.1"/>
    <property type="molecule type" value="Genomic_DNA"/>
</dbReference>
<protein>
    <submittedName>
        <fullName evidence="2">Uncharacterized protein</fullName>
    </submittedName>
</protein>
<proteinExistence type="predicted"/>
<keyword evidence="3" id="KW-1185">Reference proteome</keyword>
<evidence type="ECO:0000313" key="2">
    <source>
        <dbReference type="EMBL" id="KAH0815027.1"/>
    </source>
</evidence>
<reference evidence="2" key="2">
    <citation type="submission" date="2021-08" db="EMBL/GenBank/DDBJ databases">
        <authorList>
            <person name="Eriksson T."/>
        </authorList>
    </citation>
    <scope>NUCLEOTIDE SEQUENCE</scope>
    <source>
        <strain evidence="2">Stoneville</strain>
        <tissue evidence="2">Whole head</tissue>
    </source>
</reference>
<organism evidence="2 3">
    <name type="scientific">Tenebrio molitor</name>
    <name type="common">Yellow mealworm beetle</name>
    <dbReference type="NCBI Taxonomy" id="7067"/>
    <lineage>
        <taxon>Eukaryota</taxon>
        <taxon>Metazoa</taxon>
        <taxon>Ecdysozoa</taxon>
        <taxon>Arthropoda</taxon>
        <taxon>Hexapoda</taxon>
        <taxon>Insecta</taxon>
        <taxon>Pterygota</taxon>
        <taxon>Neoptera</taxon>
        <taxon>Endopterygota</taxon>
        <taxon>Coleoptera</taxon>
        <taxon>Polyphaga</taxon>
        <taxon>Cucujiformia</taxon>
        <taxon>Tenebrionidae</taxon>
        <taxon>Tenebrio</taxon>
    </lineage>
</organism>
<dbReference type="Proteomes" id="UP000719412">
    <property type="component" value="Unassembled WGS sequence"/>
</dbReference>
<comment type="caution">
    <text evidence="2">The sequence shown here is derived from an EMBL/GenBank/DDBJ whole genome shotgun (WGS) entry which is preliminary data.</text>
</comment>
<reference evidence="2" key="1">
    <citation type="journal article" date="2020" name="J Insects Food Feed">
        <title>The yellow mealworm (Tenebrio molitor) genome: a resource for the emerging insects as food and feed industry.</title>
        <authorList>
            <person name="Eriksson T."/>
            <person name="Andere A."/>
            <person name="Kelstrup H."/>
            <person name="Emery V."/>
            <person name="Picard C."/>
        </authorList>
    </citation>
    <scope>NUCLEOTIDE SEQUENCE</scope>
    <source>
        <strain evidence="2">Stoneville</strain>
        <tissue evidence="2">Whole head</tissue>
    </source>
</reference>